<dbReference type="Gene3D" id="3.40.850.10">
    <property type="entry name" value="Kinesin motor domain"/>
    <property type="match status" value="1"/>
</dbReference>
<feature type="compositionally biased region" description="Polar residues" evidence="9">
    <location>
        <begin position="634"/>
        <end position="646"/>
    </location>
</feature>
<evidence type="ECO:0000256" key="2">
    <source>
        <dbReference type="ARBA" id="ARBA00022741"/>
    </source>
</evidence>
<feature type="region of interest" description="Disordered" evidence="9">
    <location>
        <begin position="608"/>
        <end position="646"/>
    </location>
</feature>
<dbReference type="PANTHER" id="PTHR47968">
    <property type="entry name" value="CENTROMERE PROTEIN E"/>
    <property type="match status" value="1"/>
</dbReference>
<reference evidence="11 12" key="2">
    <citation type="submission" date="2018-11" db="EMBL/GenBank/DDBJ databases">
        <authorList>
            <consortium name="Pathogen Informatics"/>
        </authorList>
    </citation>
    <scope>NUCLEOTIDE SEQUENCE [LARGE SCALE GENOMIC DNA]</scope>
</reference>
<keyword evidence="2 7" id="KW-0547">Nucleotide-binding</keyword>
<feature type="domain" description="Kinesin motor" evidence="10">
    <location>
        <begin position="12"/>
        <end position="325"/>
    </location>
</feature>
<evidence type="ECO:0000256" key="6">
    <source>
        <dbReference type="ARBA" id="ARBA00023212"/>
    </source>
</evidence>
<proteinExistence type="inferred from homology"/>
<feature type="binding site" evidence="7">
    <location>
        <begin position="89"/>
        <end position="96"/>
    </location>
    <ligand>
        <name>ATP</name>
        <dbReference type="ChEBI" id="CHEBI:30616"/>
    </ligand>
</feature>
<evidence type="ECO:0000259" key="10">
    <source>
        <dbReference type="PROSITE" id="PS50067"/>
    </source>
</evidence>
<keyword evidence="4 8" id="KW-0175">Coiled coil</keyword>
<keyword evidence="12" id="KW-1185">Reference proteome</keyword>
<keyword evidence="6" id="KW-0963">Cytoplasm</keyword>
<evidence type="ECO:0000256" key="1">
    <source>
        <dbReference type="ARBA" id="ARBA00004245"/>
    </source>
</evidence>
<evidence type="ECO:0000256" key="5">
    <source>
        <dbReference type="ARBA" id="ARBA00023175"/>
    </source>
</evidence>
<dbReference type="Pfam" id="PF00225">
    <property type="entry name" value="Kinesin"/>
    <property type="match status" value="1"/>
</dbReference>
<gene>
    <name evidence="11" type="ORF">ASIM_LOCUS14848</name>
</gene>
<evidence type="ECO:0000313" key="12">
    <source>
        <dbReference type="Proteomes" id="UP000267096"/>
    </source>
</evidence>
<evidence type="ECO:0000313" key="11">
    <source>
        <dbReference type="EMBL" id="VDK53519.1"/>
    </source>
</evidence>
<dbReference type="SMART" id="SM00129">
    <property type="entry name" value="KISc"/>
    <property type="match status" value="1"/>
</dbReference>
<evidence type="ECO:0000256" key="9">
    <source>
        <dbReference type="SAM" id="MobiDB-lite"/>
    </source>
</evidence>
<dbReference type="InterPro" id="IPR027417">
    <property type="entry name" value="P-loop_NTPase"/>
</dbReference>
<feature type="compositionally biased region" description="Low complexity" evidence="9">
    <location>
        <begin position="608"/>
        <end position="618"/>
    </location>
</feature>
<feature type="coiled-coil region" evidence="8">
    <location>
        <begin position="790"/>
        <end position="852"/>
    </location>
</feature>
<dbReference type="InterPro" id="IPR001752">
    <property type="entry name" value="Kinesin_motor_dom"/>
</dbReference>
<reference evidence="13" key="1">
    <citation type="submission" date="2017-02" db="UniProtKB">
        <authorList>
            <consortium name="WormBaseParasite"/>
        </authorList>
    </citation>
    <scope>IDENTIFICATION</scope>
</reference>
<evidence type="ECO:0000313" key="13">
    <source>
        <dbReference type="WBParaSite" id="ASIM_0001543701-mRNA-1"/>
    </source>
</evidence>
<dbReference type="GO" id="GO:0005874">
    <property type="term" value="C:microtubule"/>
    <property type="evidence" value="ECO:0007669"/>
    <property type="project" value="TreeGrafter"/>
</dbReference>
<feature type="coiled-coil region" evidence="8">
    <location>
        <begin position="877"/>
        <end position="911"/>
    </location>
</feature>
<dbReference type="InterPro" id="IPR036961">
    <property type="entry name" value="Kinesin_motor_dom_sf"/>
</dbReference>
<protein>
    <submittedName>
        <fullName evidence="13">Kinesin-like protein</fullName>
    </submittedName>
</protein>
<dbReference type="GO" id="GO:0008017">
    <property type="term" value="F:microtubule binding"/>
    <property type="evidence" value="ECO:0007669"/>
    <property type="project" value="InterPro"/>
</dbReference>
<keyword evidence="6" id="KW-0206">Cytoskeleton</keyword>
<feature type="coiled-coil region" evidence="8">
    <location>
        <begin position="728"/>
        <end position="766"/>
    </location>
</feature>
<dbReference type="PROSITE" id="PS50067">
    <property type="entry name" value="KINESIN_MOTOR_2"/>
    <property type="match status" value="1"/>
</dbReference>
<evidence type="ECO:0000256" key="8">
    <source>
        <dbReference type="SAM" id="Coils"/>
    </source>
</evidence>
<comment type="subcellular location">
    <subcellularLocation>
        <location evidence="1">Cytoplasm</location>
        <location evidence="1">Cytoskeleton</location>
    </subcellularLocation>
</comment>
<organism evidence="13">
    <name type="scientific">Anisakis simplex</name>
    <name type="common">Herring worm</name>
    <dbReference type="NCBI Taxonomy" id="6269"/>
    <lineage>
        <taxon>Eukaryota</taxon>
        <taxon>Metazoa</taxon>
        <taxon>Ecdysozoa</taxon>
        <taxon>Nematoda</taxon>
        <taxon>Chromadorea</taxon>
        <taxon>Rhabditida</taxon>
        <taxon>Spirurina</taxon>
        <taxon>Ascaridomorpha</taxon>
        <taxon>Ascaridoidea</taxon>
        <taxon>Anisakidae</taxon>
        <taxon>Anisakis</taxon>
        <taxon>Anisakis simplex complex</taxon>
    </lineage>
</organism>
<dbReference type="EMBL" id="UYRR01031961">
    <property type="protein sequence ID" value="VDK53519.1"/>
    <property type="molecule type" value="Genomic_DNA"/>
</dbReference>
<dbReference type="GO" id="GO:0005524">
    <property type="term" value="F:ATP binding"/>
    <property type="evidence" value="ECO:0007669"/>
    <property type="project" value="UniProtKB-UniRule"/>
</dbReference>
<comment type="similarity">
    <text evidence="7">Belongs to the TRAFAC class myosin-kinesin ATPase superfamily. Kinesin family.</text>
</comment>
<dbReference type="GO" id="GO:0000278">
    <property type="term" value="P:mitotic cell cycle"/>
    <property type="evidence" value="ECO:0007669"/>
    <property type="project" value="TreeGrafter"/>
</dbReference>
<dbReference type="GO" id="GO:0007018">
    <property type="term" value="P:microtubule-based movement"/>
    <property type="evidence" value="ECO:0007669"/>
    <property type="project" value="InterPro"/>
</dbReference>
<dbReference type="WBParaSite" id="ASIM_0001543701-mRNA-1">
    <property type="protein sequence ID" value="ASIM_0001543701-mRNA-1"/>
    <property type="gene ID" value="ASIM_0001543701"/>
</dbReference>
<evidence type="ECO:0000256" key="3">
    <source>
        <dbReference type="ARBA" id="ARBA00022840"/>
    </source>
</evidence>
<feature type="coiled-coil region" evidence="8">
    <location>
        <begin position="340"/>
        <end position="384"/>
    </location>
</feature>
<dbReference type="PRINTS" id="PR00380">
    <property type="entry name" value="KINESINHEAVY"/>
</dbReference>
<dbReference type="InterPro" id="IPR027640">
    <property type="entry name" value="Kinesin-like_fam"/>
</dbReference>
<dbReference type="SUPFAM" id="SSF52540">
    <property type="entry name" value="P-loop containing nucleoside triphosphate hydrolases"/>
    <property type="match status" value="1"/>
</dbReference>
<dbReference type="AlphaFoldDB" id="A0A0M3K399"/>
<name>A0A0M3K399_ANISI</name>
<evidence type="ECO:0000256" key="4">
    <source>
        <dbReference type="ARBA" id="ARBA00023054"/>
    </source>
</evidence>
<dbReference type="Proteomes" id="UP000267096">
    <property type="component" value="Unassembled WGS sequence"/>
</dbReference>
<dbReference type="PANTHER" id="PTHR47968:SF75">
    <property type="entry name" value="CENTROMERE-ASSOCIATED PROTEIN E"/>
    <property type="match status" value="1"/>
</dbReference>
<dbReference type="OrthoDB" id="21525at2759"/>
<evidence type="ECO:0000256" key="7">
    <source>
        <dbReference type="PROSITE-ProRule" id="PRU00283"/>
    </source>
</evidence>
<feature type="compositionally biased region" description="Basic and acidic residues" evidence="9">
    <location>
        <begin position="620"/>
        <end position="629"/>
    </location>
</feature>
<keyword evidence="3 7" id="KW-0067">ATP-binding</keyword>
<sequence length="1007" mass="113159">MSSDGDVTTEDAIRVVVRLRPPIQRENMFKTNWCAPCGQSIQRTDGKESYTFDHVYDAMSRTEDVYTGCVQEVVKSAMSGYNATIFAYGQTASGKTYTIFGDKYNDGVVQMAVDTIFSTIESGGSRRYLLRMSCVEIYNERVRDLLSDRTDLALLEIKGNVVVSGIVEEVITDRSAVDLLIQAAFERRAVGETSMNELSSRSHAILRFIIESYDDKPQKDSTASYIAYLNIVDLAGSENAEQSGNEEIRIREGSNVNRSLFTLSRVISQLTSKSSYVSFRDSKLTRLLKTSLGGNSKTLIICTASPVALTETSQALKFASRAKRVKNKPMKNKMTDDALLSKYLRTIEELRRQLEENQRVEHHERDLEAQNEQLNAEVRQLRGCILSGQHQQQQRVLSVVDENKWRRARRQTWGGGARAAYRMRLSPTFGRLNNYHKNIIGSPIQEETTSCTSARSSIDNAENECVNKMNVSTCNELVENASRSNLTQYDTSQVGDVSRKSDDSMQRTYESSALPDNAKKALENYKMTNKFPLSSLVAVSDEPLATVDHLDTALSLSSDGLVTATLLHSPNTNRSAVDCSTNTQEFFANGINSSTDKINRADAVLANSETDNSLSNNSSEDDRKSDKPACWDTANDQTKNTNLSDGLQQSRTVQCAGEEKNEDITLRITESCSKENITECADDDDEEALTAISKQTDGETKMNIRYSDDISLHETSVIAFSTCQQISVDELRDELNRERSEREKERNEWRGKVAELESRLQSMRRVEFEDGDKSSNCPENDENSHLRDILMEGKRKYDELKKKKTELEKCNEWLKNEIELLEKRCDEADENEQQLRHEIALVDSERQKLLEELHKELGRRKKESEASGNVLEREVELECLRNEKKQFEQFMKKFQRELSNRDKKISALQCELRRVTNTNNAEDISLSMTEKDGQGLLPTLSENTVAAVGIHTPTAVCNAPNPSSIPPSAPIKQAALASASVFSNSFKINGNDSVSDVPDVPTECNQQ</sequence>
<accession>A0A0M3K399</accession>
<dbReference type="GO" id="GO:0003777">
    <property type="term" value="F:microtubule motor activity"/>
    <property type="evidence" value="ECO:0007669"/>
    <property type="project" value="InterPro"/>
</dbReference>
<keyword evidence="5 7" id="KW-0505">Motor protein</keyword>